<feature type="domain" description="Myb-like" evidence="4">
    <location>
        <begin position="29"/>
        <end position="80"/>
    </location>
</feature>
<feature type="domain" description="HTH myb-type" evidence="5">
    <location>
        <begin position="85"/>
        <end position="135"/>
    </location>
</feature>
<evidence type="ECO:0000313" key="6">
    <source>
        <dbReference type="EMBL" id="CAA7407386.1"/>
    </source>
</evidence>
<evidence type="ECO:0000313" key="7">
    <source>
        <dbReference type="Proteomes" id="UP000663760"/>
    </source>
</evidence>
<dbReference type="PANTHER" id="PTHR45614">
    <property type="entry name" value="MYB PROTEIN-RELATED"/>
    <property type="match status" value="1"/>
</dbReference>
<dbReference type="Pfam" id="PF00249">
    <property type="entry name" value="Myb_DNA-binding"/>
    <property type="match status" value="2"/>
</dbReference>
<feature type="compositionally biased region" description="Basic and acidic residues" evidence="3">
    <location>
        <begin position="818"/>
        <end position="827"/>
    </location>
</feature>
<dbReference type="SMART" id="SM00717">
    <property type="entry name" value="SANT"/>
    <property type="match status" value="2"/>
</dbReference>
<evidence type="ECO:0000256" key="1">
    <source>
        <dbReference type="ARBA" id="ARBA00022737"/>
    </source>
</evidence>
<feature type="region of interest" description="Disordered" evidence="3">
    <location>
        <begin position="612"/>
        <end position="632"/>
    </location>
</feature>
<dbReference type="FunFam" id="1.10.10.60:FF:000010">
    <property type="entry name" value="Transcriptional activator Myb isoform A"/>
    <property type="match status" value="1"/>
</dbReference>
<feature type="domain" description="Myb-like" evidence="4">
    <location>
        <begin position="81"/>
        <end position="131"/>
    </location>
</feature>
<evidence type="ECO:0000256" key="2">
    <source>
        <dbReference type="ARBA" id="ARBA00023125"/>
    </source>
</evidence>
<dbReference type="InterPro" id="IPR017930">
    <property type="entry name" value="Myb_dom"/>
</dbReference>
<reference evidence="6" key="1">
    <citation type="submission" date="2020-02" db="EMBL/GenBank/DDBJ databases">
        <authorList>
            <person name="Scholz U."/>
            <person name="Mascher M."/>
            <person name="Fiebig A."/>
        </authorList>
    </citation>
    <scope>NUCLEOTIDE SEQUENCE</scope>
</reference>
<feature type="domain" description="HTH myb-type" evidence="5">
    <location>
        <begin position="29"/>
        <end position="84"/>
    </location>
</feature>
<gene>
    <name evidence="6" type="ORF">SI8410_13018064</name>
</gene>
<dbReference type="InterPro" id="IPR009057">
    <property type="entry name" value="Homeodomain-like_sf"/>
</dbReference>
<dbReference type="AlphaFoldDB" id="A0A7I8LCK3"/>
<keyword evidence="2" id="KW-0238">DNA-binding</keyword>
<dbReference type="InterPro" id="IPR001005">
    <property type="entry name" value="SANT/Myb"/>
</dbReference>
<dbReference type="InterPro" id="IPR050560">
    <property type="entry name" value="MYB_TF"/>
</dbReference>
<dbReference type="SUPFAM" id="SSF46689">
    <property type="entry name" value="Homeodomain-like"/>
    <property type="match status" value="1"/>
</dbReference>
<dbReference type="PANTHER" id="PTHR45614:SF123">
    <property type="entry name" value="MYB DNA-BINDING DOMAIN SUPERFAMILY PROTEIN-RELATED"/>
    <property type="match status" value="1"/>
</dbReference>
<accession>A0A7I8LCK3</accession>
<evidence type="ECO:0000259" key="5">
    <source>
        <dbReference type="PROSITE" id="PS51294"/>
    </source>
</evidence>
<dbReference type="OrthoDB" id="2143914at2759"/>
<organism evidence="6 7">
    <name type="scientific">Spirodela intermedia</name>
    <name type="common">Intermediate duckweed</name>
    <dbReference type="NCBI Taxonomy" id="51605"/>
    <lineage>
        <taxon>Eukaryota</taxon>
        <taxon>Viridiplantae</taxon>
        <taxon>Streptophyta</taxon>
        <taxon>Embryophyta</taxon>
        <taxon>Tracheophyta</taxon>
        <taxon>Spermatophyta</taxon>
        <taxon>Magnoliopsida</taxon>
        <taxon>Liliopsida</taxon>
        <taxon>Araceae</taxon>
        <taxon>Lemnoideae</taxon>
        <taxon>Spirodela</taxon>
    </lineage>
</organism>
<feature type="region of interest" description="Disordered" evidence="3">
    <location>
        <begin position="797"/>
        <end position="847"/>
    </location>
</feature>
<keyword evidence="1" id="KW-0677">Repeat</keyword>
<dbReference type="GO" id="GO:0000981">
    <property type="term" value="F:DNA-binding transcription factor activity, RNA polymerase II-specific"/>
    <property type="evidence" value="ECO:0007669"/>
    <property type="project" value="TreeGrafter"/>
</dbReference>
<dbReference type="FunFam" id="1.10.10.60:FF:000324">
    <property type="entry name" value="Transcription factor MYB3R-2"/>
    <property type="match status" value="1"/>
</dbReference>
<protein>
    <submittedName>
        <fullName evidence="6">Uncharacterized protein</fullName>
    </submittedName>
</protein>
<dbReference type="GO" id="GO:0000978">
    <property type="term" value="F:RNA polymerase II cis-regulatory region sequence-specific DNA binding"/>
    <property type="evidence" value="ECO:0007669"/>
    <property type="project" value="TreeGrafter"/>
</dbReference>
<name>A0A7I8LCK3_SPIIN</name>
<keyword evidence="7" id="KW-1185">Reference proteome</keyword>
<evidence type="ECO:0000259" key="4">
    <source>
        <dbReference type="PROSITE" id="PS50090"/>
    </source>
</evidence>
<evidence type="ECO:0000256" key="3">
    <source>
        <dbReference type="SAM" id="MobiDB-lite"/>
    </source>
</evidence>
<dbReference type="Proteomes" id="UP000663760">
    <property type="component" value="Chromosome 13"/>
</dbReference>
<proteinExistence type="predicted"/>
<dbReference type="CDD" id="cd00167">
    <property type="entry name" value="SANT"/>
    <property type="match status" value="2"/>
</dbReference>
<dbReference type="GO" id="GO:0005634">
    <property type="term" value="C:nucleus"/>
    <property type="evidence" value="ECO:0007669"/>
    <property type="project" value="TreeGrafter"/>
</dbReference>
<dbReference type="EMBL" id="LR746276">
    <property type="protein sequence ID" value="CAA7407386.1"/>
    <property type="molecule type" value="Genomic_DNA"/>
</dbReference>
<sequence>MVYLVYLVAECFKDRTDVQCLHRWQKVLNPELVKGPWSKEEDNMIIEMVNKHGPKKWSTIAQALPGRIGKQCRERWHNHLNPAINKEAWSQEEELSLIRAHQIYGNKWAELTKFLPGRTDNAIKNHWNSSVKRKMESYIASGLLGEFQHLSQVECSNESVPSSSAKNEEGCSEEALNDGVESAEASECSERSAHLGCGLLDSEETAETPKFTDGQNRVGEDTCEIKVENPHSALSYKKYYASASARDMQYRTSMVGDFSAEDFLPDSCITRHIPDQSGSHDISSISTGQEAEVSPRFSRTLKLYALQFGETHQYSNTVSFLDSVFDTSIYLEKDSDICDSQDQLTFEVDCQNKNLVETSSHLASSMVASCSGSNDICLNCPEDSRNCQFDDQSCGTYDGLCNLVSSLDMLSIPCSQSIPSEVPMTIIQPISGREASANDLVDGDKSPEADAFVNSDDDFSHTRGAVIPCGFIQKYSCAENCEGEVDATITTMKVISVSSQDVNGFCSSSGEKQYTPREDQHSGALFNEHPRFPKQEVPFVSCDLISSCHELQSYSPLGVRQIMTPSTSCLAAYRLWDSPSSDDSPDAVVKNAAKSFLYTPSIMKKRQRELLSPLHKQRNNKKSGKESHHELGTSSVKENGYFQVDVISDENGSSVASFSSTSGTMLSSPCYQKNNLVAFPDKKKNLVDSVLSCQLTDEVKRVRKKNMVEKYLYKKICKSFLIDTSTSTQRKSEGLFMSTPGIKRGIDSPSAWKSPWFMTTLLPGSKFERYGCFMSPRDRALDAVDLMRMLNEPNAAASAKAHGVSPRGSIQVPSAAQREGELSRREQTAGSEQETPCSLPRDISEDGRVLDFSGCCSTPAKEA</sequence>
<dbReference type="PROSITE" id="PS50090">
    <property type="entry name" value="MYB_LIKE"/>
    <property type="match status" value="2"/>
</dbReference>
<dbReference type="Gene3D" id="1.10.10.60">
    <property type="entry name" value="Homeodomain-like"/>
    <property type="match status" value="3"/>
</dbReference>
<dbReference type="PROSITE" id="PS51294">
    <property type="entry name" value="HTH_MYB"/>
    <property type="match status" value="2"/>
</dbReference>